<dbReference type="InParanoid" id="A0A0P0WMH5"/>
<name>A0A0P0WMH5_ORYSJ</name>
<accession>A0A0P0WMH5</accession>
<sequence>MGLLMWTWMWSTAASRDGGRAQRGSWQWQAIRRRDVQRGSGPWSGFSGEGRDFILLFLLLGVDCKFWSTM</sequence>
<reference evidence="1 2" key="2">
    <citation type="journal article" date="2013" name="Plant Cell Physiol.">
        <title>Rice Annotation Project Database (RAP-DB): an integrative and interactive database for rice genomics.</title>
        <authorList>
            <person name="Sakai H."/>
            <person name="Lee S.S."/>
            <person name="Tanaka T."/>
            <person name="Numa H."/>
            <person name="Kim J."/>
            <person name="Kawahara Y."/>
            <person name="Wakimoto H."/>
            <person name="Yang C.C."/>
            <person name="Iwamoto M."/>
            <person name="Abe T."/>
            <person name="Yamada Y."/>
            <person name="Muto A."/>
            <person name="Inokuchi H."/>
            <person name="Ikemura T."/>
            <person name="Matsumoto T."/>
            <person name="Sasaki T."/>
            <person name="Itoh T."/>
        </authorList>
    </citation>
    <scope>NUCLEOTIDE SEQUENCE [LARGE SCALE GENOMIC DNA]</scope>
    <source>
        <strain evidence="2">cv. Nipponbare</strain>
    </source>
</reference>
<organism evidence="1 2">
    <name type="scientific">Oryza sativa subsp. japonica</name>
    <name type="common">Rice</name>
    <dbReference type="NCBI Taxonomy" id="39947"/>
    <lineage>
        <taxon>Eukaryota</taxon>
        <taxon>Viridiplantae</taxon>
        <taxon>Streptophyta</taxon>
        <taxon>Embryophyta</taxon>
        <taxon>Tracheophyta</taxon>
        <taxon>Spermatophyta</taxon>
        <taxon>Magnoliopsida</taxon>
        <taxon>Liliopsida</taxon>
        <taxon>Poales</taxon>
        <taxon>Poaceae</taxon>
        <taxon>BOP clade</taxon>
        <taxon>Oryzoideae</taxon>
        <taxon>Oryzeae</taxon>
        <taxon>Oryzinae</taxon>
        <taxon>Oryza</taxon>
        <taxon>Oryza sativa</taxon>
    </lineage>
</organism>
<reference evidence="1 2" key="3">
    <citation type="journal article" date="2013" name="Rice">
        <title>Improvement of the Oryza sativa Nipponbare reference genome using next generation sequence and optical map data.</title>
        <authorList>
            <person name="Kawahara Y."/>
            <person name="de la Bastide M."/>
            <person name="Hamilton J.P."/>
            <person name="Kanamori H."/>
            <person name="McCombie W.R."/>
            <person name="Ouyang S."/>
            <person name="Schwartz D.C."/>
            <person name="Tanaka T."/>
            <person name="Wu J."/>
            <person name="Zhou S."/>
            <person name="Childs K.L."/>
            <person name="Davidson R.M."/>
            <person name="Lin H."/>
            <person name="Quesada-Ocampo L."/>
            <person name="Vaillancourt B."/>
            <person name="Sakai H."/>
            <person name="Lee S.S."/>
            <person name="Kim J."/>
            <person name="Numa H."/>
            <person name="Itoh T."/>
            <person name="Buell C.R."/>
            <person name="Matsumoto T."/>
        </authorList>
    </citation>
    <scope>NUCLEOTIDE SEQUENCE [LARGE SCALE GENOMIC DNA]</scope>
    <source>
        <strain evidence="2">cv. Nipponbare</strain>
    </source>
</reference>
<proteinExistence type="predicted"/>
<keyword evidence="2" id="KW-1185">Reference proteome</keyword>
<dbReference type="EMBL" id="AP014961">
    <property type="protein sequence ID" value="BAS94064.1"/>
    <property type="molecule type" value="Genomic_DNA"/>
</dbReference>
<dbReference type="Gramene" id="Os05t0419301-01">
    <property type="protein sequence ID" value="Os05t0419301-01"/>
    <property type="gene ID" value="Os05g0419301"/>
</dbReference>
<dbReference type="PaxDb" id="39947-A0A0P0WMH5"/>
<evidence type="ECO:0000313" key="1">
    <source>
        <dbReference type="EMBL" id="BAS94064.1"/>
    </source>
</evidence>
<protein>
    <submittedName>
        <fullName evidence="1">Os05g0419301 protein</fullName>
    </submittedName>
</protein>
<dbReference type="Proteomes" id="UP000059680">
    <property type="component" value="Chromosome 5"/>
</dbReference>
<reference evidence="2" key="1">
    <citation type="journal article" date="2005" name="Nature">
        <title>The map-based sequence of the rice genome.</title>
        <authorList>
            <consortium name="International rice genome sequencing project (IRGSP)"/>
            <person name="Matsumoto T."/>
            <person name="Wu J."/>
            <person name="Kanamori H."/>
            <person name="Katayose Y."/>
            <person name="Fujisawa M."/>
            <person name="Namiki N."/>
            <person name="Mizuno H."/>
            <person name="Yamamoto K."/>
            <person name="Antonio B.A."/>
            <person name="Baba T."/>
            <person name="Sakata K."/>
            <person name="Nagamura Y."/>
            <person name="Aoki H."/>
            <person name="Arikawa K."/>
            <person name="Arita K."/>
            <person name="Bito T."/>
            <person name="Chiden Y."/>
            <person name="Fujitsuka N."/>
            <person name="Fukunaka R."/>
            <person name="Hamada M."/>
            <person name="Harada C."/>
            <person name="Hayashi A."/>
            <person name="Hijishita S."/>
            <person name="Honda M."/>
            <person name="Hosokawa S."/>
            <person name="Ichikawa Y."/>
            <person name="Idonuma A."/>
            <person name="Iijima M."/>
            <person name="Ikeda M."/>
            <person name="Ikeno M."/>
            <person name="Ito K."/>
            <person name="Ito S."/>
            <person name="Ito T."/>
            <person name="Ito Y."/>
            <person name="Ito Y."/>
            <person name="Iwabuchi A."/>
            <person name="Kamiya K."/>
            <person name="Karasawa W."/>
            <person name="Kurita K."/>
            <person name="Katagiri S."/>
            <person name="Kikuta A."/>
            <person name="Kobayashi H."/>
            <person name="Kobayashi N."/>
            <person name="Machita K."/>
            <person name="Maehara T."/>
            <person name="Masukawa M."/>
            <person name="Mizubayashi T."/>
            <person name="Mukai Y."/>
            <person name="Nagasaki H."/>
            <person name="Nagata Y."/>
            <person name="Naito S."/>
            <person name="Nakashima M."/>
            <person name="Nakama Y."/>
            <person name="Nakamichi Y."/>
            <person name="Nakamura M."/>
            <person name="Meguro A."/>
            <person name="Negishi M."/>
            <person name="Ohta I."/>
            <person name="Ohta T."/>
            <person name="Okamoto M."/>
            <person name="Ono N."/>
            <person name="Saji S."/>
            <person name="Sakaguchi M."/>
            <person name="Sakai K."/>
            <person name="Shibata M."/>
            <person name="Shimokawa T."/>
            <person name="Song J."/>
            <person name="Takazaki Y."/>
            <person name="Terasawa K."/>
            <person name="Tsugane M."/>
            <person name="Tsuji K."/>
            <person name="Ueda S."/>
            <person name="Waki K."/>
            <person name="Yamagata H."/>
            <person name="Yamamoto M."/>
            <person name="Yamamoto S."/>
            <person name="Yamane H."/>
            <person name="Yoshiki S."/>
            <person name="Yoshihara R."/>
            <person name="Yukawa K."/>
            <person name="Zhong H."/>
            <person name="Yano M."/>
            <person name="Yuan Q."/>
            <person name="Ouyang S."/>
            <person name="Liu J."/>
            <person name="Jones K.M."/>
            <person name="Gansberger K."/>
            <person name="Moffat K."/>
            <person name="Hill J."/>
            <person name="Bera J."/>
            <person name="Fadrosh D."/>
            <person name="Jin S."/>
            <person name="Johri S."/>
            <person name="Kim M."/>
            <person name="Overton L."/>
            <person name="Reardon M."/>
            <person name="Tsitrin T."/>
            <person name="Vuong H."/>
            <person name="Weaver B."/>
            <person name="Ciecko A."/>
            <person name="Tallon L."/>
            <person name="Jackson J."/>
            <person name="Pai G."/>
            <person name="Aken S.V."/>
            <person name="Utterback T."/>
            <person name="Reidmuller S."/>
            <person name="Feldblyum T."/>
            <person name="Hsiao J."/>
            <person name="Zismann V."/>
            <person name="Iobst S."/>
            <person name="de Vazeille A.R."/>
            <person name="Buell C.R."/>
            <person name="Ying K."/>
            <person name="Li Y."/>
            <person name="Lu T."/>
            <person name="Huang Y."/>
            <person name="Zhao Q."/>
            <person name="Feng Q."/>
            <person name="Zhang L."/>
            <person name="Zhu J."/>
            <person name="Weng Q."/>
            <person name="Mu J."/>
            <person name="Lu Y."/>
            <person name="Fan D."/>
            <person name="Liu Y."/>
            <person name="Guan J."/>
            <person name="Zhang Y."/>
            <person name="Yu S."/>
            <person name="Liu X."/>
            <person name="Zhang Y."/>
            <person name="Hong G."/>
            <person name="Han B."/>
            <person name="Choisne N."/>
            <person name="Demange N."/>
            <person name="Orjeda G."/>
            <person name="Samain S."/>
            <person name="Cattolico L."/>
            <person name="Pelletier E."/>
            <person name="Couloux A."/>
            <person name="Segurens B."/>
            <person name="Wincker P."/>
            <person name="D'Hont A."/>
            <person name="Scarpelli C."/>
            <person name="Weissenbach J."/>
            <person name="Salanoubat M."/>
            <person name="Quetier F."/>
            <person name="Yu Y."/>
            <person name="Kim H.R."/>
            <person name="Rambo T."/>
            <person name="Currie J."/>
            <person name="Collura K."/>
            <person name="Luo M."/>
            <person name="Yang T."/>
            <person name="Ammiraju J.S.S."/>
            <person name="Engler F."/>
            <person name="Soderlund C."/>
            <person name="Wing R.A."/>
            <person name="Palmer L.E."/>
            <person name="de la Bastide M."/>
            <person name="Spiegel L."/>
            <person name="Nascimento L."/>
            <person name="Zutavern T."/>
            <person name="O'Shaughnessy A."/>
            <person name="Dike S."/>
            <person name="Dedhia N."/>
            <person name="Preston R."/>
            <person name="Balija V."/>
            <person name="McCombie W.R."/>
            <person name="Chow T."/>
            <person name="Chen H."/>
            <person name="Chung M."/>
            <person name="Chen C."/>
            <person name="Shaw J."/>
            <person name="Wu H."/>
            <person name="Hsiao K."/>
            <person name="Chao Y."/>
            <person name="Chu M."/>
            <person name="Cheng C."/>
            <person name="Hour A."/>
            <person name="Lee P."/>
            <person name="Lin S."/>
            <person name="Lin Y."/>
            <person name="Liou J."/>
            <person name="Liu S."/>
            <person name="Hsing Y."/>
            <person name="Raghuvanshi S."/>
            <person name="Mohanty A."/>
            <person name="Bharti A.K."/>
            <person name="Gaur A."/>
            <person name="Gupta V."/>
            <person name="Kumar D."/>
            <person name="Ravi V."/>
            <person name="Vij S."/>
            <person name="Kapur A."/>
            <person name="Khurana P."/>
            <person name="Khurana P."/>
            <person name="Khurana J.P."/>
            <person name="Tyagi A.K."/>
            <person name="Gaikwad K."/>
            <person name="Singh A."/>
            <person name="Dalal V."/>
            <person name="Srivastava S."/>
            <person name="Dixit A."/>
            <person name="Pal A.K."/>
            <person name="Ghazi I.A."/>
            <person name="Yadav M."/>
            <person name="Pandit A."/>
            <person name="Bhargava A."/>
            <person name="Sureshbabu K."/>
            <person name="Batra K."/>
            <person name="Sharma T.R."/>
            <person name="Mohapatra T."/>
            <person name="Singh N.K."/>
            <person name="Messing J."/>
            <person name="Nelson A.B."/>
            <person name="Fuks G."/>
            <person name="Kavchok S."/>
            <person name="Keizer G."/>
            <person name="Linton E."/>
            <person name="Llaca V."/>
            <person name="Song R."/>
            <person name="Tanyolac B."/>
            <person name="Young S."/>
            <person name="Ho-Il K."/>
            <person name="Hahn J.H."/>
            <person name="Sangsakoo G."/>
            <person name="Vanavichit A."/>
            <person name="de Mattos Luiz.A.T."/>
            <person name="Zimmer P.D."/>
            <person name="Malone G."/>
            <person name="Dellagostin O."/>
            <person name="de Oliveira A.C."/>
            <person name="Bevan M."/>
            <person name="Bancroft I."/>
            <person name="Minx P."/>
            <person name="Cordum H."/>
            <person name="Wilson R."/>
            <person name="Cheng Z."/>
            <person name="Jin W."/>
            <person name="Jiang J."/>
            <person name="Leong S.A."/>
            <person name="Iwama H."/>
            <person name="Gojobori T."/>
            <person name="Itoh T."/>
            <person name="Niimura Y."/>
            <person name="Fujii Y."/>
            <person name="Habara T."/>
            <person name="Sakai H."/>
            <person name="Sato Y."/>
            <person name="Wilson G."/>
            <person name="Kumar K."/>
            <person name="McCouch S."/>
            <person name="Juretic N."/>
            <person name="Hoen D."/>
            <person name="Wright S."/>
            <person name="Bruskiewich R."/>
            <person name="Bureau T."/>
            <person name="Miyao A."/>
            <person name="Hirochika H."/>
            <person name="Nishikawa T."/>
            <person name="Kadowaki K."/>
            <person name="Sugiura M."/>
            <person name="Burr B."/>
            <person name="Sasaki T."/>
        </authorList>
    </citation>
    <scope>NUCLEOTIDE SEQUENCE [LARGE SCALE GENOMIC DNA]</scope>
    <source>
        <strain evidence="2">cv. Nipponbare</strain>
    </source>
</reference>
<gene>
    <name evidence="1" type="ordered locus">Os05g0419301</name>
    <name evidence="1" type="ORF">OSNPB_050419301</name>
</gene>
<dbReference type="AlphaFoldDB" id="A0A0P0WMH5"/>
<evidence type="ECO:0000313" key="2">
    <source>
        <dbReference type="Proteomes" id="UP000059680"/>
    </source>
</evidence>